<name>A0ABT2FR83_9GAMM</name>
<dbReference type="EMBL" id="JAKOGG010000162">
    <property type="protein sequence ID" value="MCS4558758.1"/>
    <property type="molecule type" value="Genomic_DNA"/>
</dbReference>
<comment type="caution">
    <text evidence="1">The sequence shown here is derived from an EMBL/GenBank/DDBJ whole genome shotgun (WGS) entry which is preliminary data.</text>
</comment>
<evidence type="ECO:0000313" key="2">
    <source>
        <dbReference type="Proteomes" id="UP001201549"/>
    </source>
</evidence>
<evidence type="ECO:0000313" key="1">
    <source>
        <dbReference type="EMBL" id="MCS4558758.1"/>
    </source>
</evidence>
<sequence length="64" mass="7399">MSDSTGANLTYNADIRVVEAGVYFRDVMSSVLEERQCAAFLSTQRNHTYKFLVGRKWDCRYSLQ</sequence>
<dbReference type="Proteomes" id="UP001201549">
    <property type="component" value="Unassembled WGS sequence"/>
</dbReference>
<organism evidence="1 2">
    <name type="scientific">Shewanella electrica</name>
    <dbReference type="NCBI Taxonomy" id="515560"/>
    <lineage>
        <taxon>Bacteria</taxon>
        <taxon>Pseudomonadati</taxon>
        <taxon>Pseudomonadota</taxon>
        <taxon>Gammaproteobacteria</taxon>
        <taxon>Alteromonadales</taxon>
        <taxon>Shewanellaceae</taxon>
        <taxon>Shewanella</taxon>
    </lineage>
</organism>
<accession>A0ABT2FR83</accession>
<protein>
    <submittedName>
        <fullName evidence="1">Uncharacterized protein</fullName>
    </submittedName>
</protein>
<dbReference type="RefSeq" id="WP_238898569.1">
    <property type="nucleotide sequence ID" value="NZ_JAKOGG010000162.1"/>
</dbReference>
<proteinExistence type="predicted"/>
<gene>
    <name evidence="1" type="ORF">L9G74_20260</name>
</gene>
<feature type="non-terminal residue" evidence="1">
    <location>
        <position position="64"/>
    </location>
</feature>
<reference evidence="1 2" key="1">
    <citation type="submission" date="2022-02" db="EMBL/GenBank/DDBJ databases">
        <authorList>
            <person name="Zhuang L."/>
        </authorList>
    </citation>
    <scope>NUCLEOTIDE SEQUENCE [LARGE SCALE GENOMIC DNA]</scope>
    <source>
        <strain evidence="1 2">C32</strain>
    </source>
</reference>
<keyword evidence="2" id="KW-1185">Reference proteome</keyword>
<reference evidence="2" key="2">
    <citation type="submission" date="2023-07" db="EMBL/GenBank/DDBJ databases">
        <title>Shewanella mangrovi sp. nov., an acetaldehyde- degrading bacterium isolated from mangrove sediment.</title>
        <authorList>
            <person name="Liu Y."/>
        </authorList>
    </citation>
    <scope>NUCLEOTIDE SEQUENCE [LARGE SCALE GENOMIC DNA]</scope>
    <source>
        <strain evidence="2">C32</strain>
    </source>
</reference>